<dbReference type="InterPro" id="IPR036767">
    <property type="entry name" value="ApaG_sf"/>
</dbReference>
<proteinExistence type="inferred from homology"/>
<reference evidence="4 5" key="1">
    <citation type="submission" date="2018-06" db="EMBL/GenBank/DDBJ databases">
        <title>Genomic Encyclopedia of Type Strains, Phase IV (KMG-IV): sequencing the most valuable type-strain genomes for metagenomic binning, comparative biology and taxonomic classification.</title>
        <authorList>
            <person name="Goeker M."/>
        </authorList>
    </citation>
    <scope>NUCLEOTIDE SEQUENCE [LARGE SCALE GENOMIC DNA]</scope>
    <source>
        <strain evidence="4 5">DSM 25619</strain>
    </source>
</reference>
<keyword evidence="5" id="KW-1185">Reference proteome</keyword>
<dbReference type="EMBL" id="QNRH01000001">
    <property type="protein sequence ID" value="RBO98452.1"/>
    <property type="molecule type" value="Genomic_DNA"/>
</dbReference>
<evidence type="ECO:0000256" key="2">
    <source>
        <dbReference type="HAMAP-Rule" id="MF_00791"/>
    </source>
</evidence>
<sequence>MYRAITENIEVTVEPFYLEEQSAPDESRYVWAYRVTIINHSDIPVQLRSRTWKITDAHGRTEEVRGPGVVGEEPFLKPGDSYQYSSGCPLTTSSGMMSGSYMMQNHESGSPNEGKLFSITIPAFSLDMPGHRPVLN</sequence>
<dbReference type="PANTHER" id="PTHR14289">
    <property type="entry name" value="F-BOX ONLY PROTEIN 3"/>
    <property type="match status" value="1"/>
</dbReference>
<feature type="domain" description="ApaG" evidence="3">
    <location>
        <begin position="3"/>
        <end position="133"/>
    </location>
</feature>
<dbReference type="RefSeq" id="WP_113942432.1">
    <property type="nucleotide sequence ID" value="NZ_JBHEEG010000003.1"/>
</dbReference>
<dbReference type="NCBIfam" id="NF003967">
    <property type="entry name" value="PRK05461.1"/>
    <property type="match status" value="1"/>
</dbReference>
<dbReference type="PROSITE" id="PS51087">
    <property type="entry name" value="APAG"/>
    <property type="match status" value="1"/>
</dbReference>
<dbReference type="Pfam" id="PF04379">
    <property type="entry name" value="DUF525"/>
    <property type="match status" value="1"/>
</dbReference>
<gene>
    <name evidence="2" type="primary">apaG</name>
    <name evidence="4" type="ORF">DFR47_10147</name>
</gene>
<dbReference type="GO" id="GO:0070987">
    <property type="term" value="P:error-free translesion synthesis"/>
    <property type="evidence" value="ECO:0007669"/>
    <property type="project" value="TreeGrafter"/>
</dbReference>
<evidence type="ECO:0000313" key="5">
    <source>
        <dbReference type="Proteomes" id="UP000252893"/>
    </source>
</evidence>
<dbReference type="HAMAP" id="MF_00791">
    <property type="entry name" value="ApaG"/>
    <property type="match status" value="1"/>
</dbReference>
<comment type="caution">
    <text evidence="4">The sequence shown here is derived from an EMBL/GenBank/DDBJ whole genome shotgun (WGS) entry which is preliminary data.</text>
</comment>
<organism evidence="4 5">
    <name type="scientific">Pseudochrobactrum asaccharolyticum</name>
    <dbReference type="NCBI Taxonomy" id="354351"/>
    <lineage>
        <taxon>Bacteria</taxon>
        <taxon>Pseudomonadati</taxon>
        <taxon>Pseudomonadota</taxon>
        <taxon>Alphaproteobacteria</taxon>
        <taxon>Hyphomicrobiales</taxon>
        <taxon>Brucellaceae</taxon>
        <taxon>Pseudochrobactrum</taxon>
    </lineage>
</organism>
<name>A0A366E7Z8_9HYPH</name>
<dbReference type="AlphaFoldDB" id="A0A366E7Z8"/>
<dbReference type="Proteomes" id="UP000252893">
    <property type="component" value="Unassembled WGS sequence"/>
</dbReference>
<evidence type="ECO:0000259" key="3">
    <source>
        <dbReference type="PROSITE" id="PS51087"/>
    </source>
</evidence>
<evidence type="ECO:0000256" key="1">
    <source>
        <dbReference type="ARBA" id="ARBA00017693"/>
    </source>
</evidence>
<dbReference type="SUPFAM" id="SSF110069">
    <property type="entry name" value="ApaG-like"/>
    <property type="match status" value="1"/>
</dbReference>
<dbReference type="InterPro" id="IPR023065">
    <property type="entry name" value="Uncharacterised_ApaG"/>
</dbReference>
<accession>A0A366E7Z8</accession>
<dbReference type="InterPro" id="IPR007474">
    <property type="entry name" value="ApaG_domain"/>
</dbReference>
<protein>
    <recommendedName>
        <fullName evidence="1 2">Protein ApaG</fullName>
    </recommendedName>
</protein>
<dbReference type="Gene3D" id="2.60.40.1470">
    <property type="entry name" value="ApaG domain"/>
    <property type="match status" value="1"/>
</dbReference>
<dbReference type="PANTHER" id="PTHR14289:SF16">
    <property type="entry name" value="POLYMERASE DELTA-INTERACTING PROTEIN 2"/>
    <property type="match status" value="1"/>
</dbReference>
<dbReference type="OrthoDB" id="9795226at2"/>
<evidence type="ECO:0000313" key="4">
    <source>
        <dbReference type="EMBL" id="RBO98452.1"/>
    </source>
</evidence>